<gene>
    <name evidence="9" type="ORF">BDQ12DRAFT_608918</name>
</gene>
<keyword evidence="5" id="KW-0653">Protein transport</keyword>
<dbReference type="InterPro" id="IPR033370">
    <property type="entry name" value="COG1"/>
</dbReference>
<proteinExistence type="inferred from homology"/>
<keyword evidence="10" id="KW-1185">Reference proteome</keyword>
<sequence>MARRPSIPTSASFASPGQPAFQSPELADNTPALQSSHSAYPRSASFSKQTNDALNLDPDELFTKYTVSEVKSVQQRLRRDADAKQEELRLMVGERYRDLLQASTSIISLAQSSRRVLEALDEAKHAILAQEEPPMPRQSSTSFTANDKHLHTLQVLSAHMKLLLDAPEHLWRLIERKKYLPAAWLFLLARVVHRVLVRDDEQDETWNSQGVDVMTEFPLVQRQWDMVSQFRSQIIHKATLSLREADVSRADTCATLVTLHLLDSRPLSDTLSALLSQRSKLLQSSLSWDGAQAINTMTSDSRHSNGHARNSASTSTRTSTREIREAIRKALDTISQTISTARSIFEETGSQPSLLGLVLESIHSESTDSSKYAEELPPELHLTTQALLLTVISSAHFHLLPHSIRQYKPYIDLSSSSSSLPQSQFRQRLNEWFQLSTKQMHTSVEKWFIRLQNVKEVWSVRASIRKWVLVSEVHEEEKAQLLDMIDKICHRRVVDIWTVNLSDARQSFKTHLDSSTSFFTKRSSEQQEIIELSPPNLLYQPPSLSTLSQVVTGSVDNPFQKYQAALKRQLVGRTSLLDGLLTTLEQCALTIQQDLSHIRDGSNKQEIKPLVEELCRAYRPSAENLATDVVQTMEDVEKNATDDCQSSINGLVFLGRVADELGTSSSFISDIGCGQDAITDFQTHTTTLHDRIIDRWREYTVSSIIRNYGLLQPSHATLRAGPSPNLIEALLSLSAAVQQLGITRNPTKRTDVMQAALREFAYKWISKDWTPGGDEGLQDLAFLHALVSLQGPGWADISQGLQGKLKEIIGPPIHPFNPRSNTFVNLDKLQRNASDCIPRMQTLLAPLLPPMKRPELSPDTGDKLAGLLQYGIPSSDQQFHSAIDLAKPSPRFGLLLVGGSTT</sequence>
<dbReference type="STRING" id="68775.A0A5C3LVY1"/>
<evidence type="ECO:0000256" key="3">
    <source>
        <dbReference type="ARBA" id="ARBA00020978"/>
    </source>
</evidence>
<dbReference type="PANTHER" id="PTHR31658">
    <property type="entry name" value="CONSERVED OLIGOMERIC GOLGI COMPLEX SUBUNIT 1"/>
    <property type="match status" value="1"/>
</dbReference>
<evidence type="ECO:0000256" key="5">
    <source>
        <dbReference type="ARBA" id="ARBA00022927"/>
    </source>
</evidence>
<evidence type="ECO:0000256" key="1">
    <source>
        <dbReference type="ARBA" id="ARBA00004395"/>
    </source>
</evidence>
<comment type="similarity">
    <text evidence="2">Belongs to the COG1 family.</text>
</comment>
<feature type="region of interest" description="Disordered" evidence="8">
    <location>
        <begin position="1"/>
        <end position="50"/>
    </location>
</feature>
<dbReference type="GO" id="GO:0000139">
    <property type="term" value="C:Golgi membrane"/>
    <property type="evidence" value="ECO:0007669"/>
    <property type="project" value="UniProtKB-SubCell"/>
</dbReference>
<dbReference type="AlphaFoldDB" id="A0A5C3LVY1"/>
<organism evidence="9 10">
    <name type="scientific">Crucibulum laeve</name>
    <dbReference type="NCBI Taxonomy" id="68775"/>
    <lineage>
        <taxon>Eukaryota</taxon>
        <taxon>Fungi</taxon>
        <taxon>Dikarya</taxon>
        <taxon>Basidiomycota</taxon>
        <taxon>Agaricomycotina</taxon>
        <taxon>Agaricomycetes</taxon>
        <taxon>Agaricomycetidae</taxon>
        <taxon>Agaricales</taxon>
        <taxon>Agaricineae</taxon>
        <taxon>Nidulariaceae</taxon>
        <taxon>Crucibulum</taxon>
    </lineage>
</organism>
<dbReference type="GO" id="GO:0015031">
    <property type="term" value="P:protein transport"/>
    <property type="evidence" value="ECO:0007669"/>
    <property type="project" value="UniProtKB-KW"/>
</dbReference>
<dbReference type="Pfam" id="PF08700">
    <property type="entry name" value="VPS51_Exo84_N"/>
    <property type="match status" value="1"/>
</dbReference>
<dbReference type="Proteomes" id="UP000308652">
    <property type="component" value="Unassembled WGS sequence"/>
</dbReference>
<dbReference type="EMBL" id="ML213611">
    <property type="protein sequence ID" value="TFK36962.1"/>
    <property type="molecule type" value="Genomic_DNA"/>
</dbReference>
<evidence type="ECO:0000313" key="9">
    <source>
        <dbReference type="EMBL" id="TFK36962.1"/>
    </source>
</evidence>
<dbReference type="OrthoDB" id="46189at2759"/>
<comment type="subcellular location">
    <subcellularLocation>
        <location evidence="1">Golgi apparatus membrane</location>
        <topology evidence="1">Peripheral membrane protein</topology>
    </subcellularLocation>
</comment>
<evidence type="ECO:0000256" key="4">
    <source>
        <dbReference type="ARBA" id="ARBA00022448"/>
    </source>
</evidence>
<dbReference type="GO" id="GO:0006891">
    <property type="term" value="P:intra-Golgi vesicle-mediated transport"/>
    <property type="evidence" value="ECO:0007669"/>
    <property type="project" value="InterPro"/>
</dbReference>
<protein>
    <recommendedName>
        <fullName evidence="3">Conserved oligomeric Golgi complex subunit 1</fullName>
    </recommendedName>
</protein>
<dbReference type="PANTHER" id="PTHR31658:SF0">
    <property type="entry name" value="CONSERVED OLIGOMERIC GOLGI COMPLEX SUBUNIT 1"/>
    <property type="match status" value="1"/>
</dbReference>
<keyword evidence="7" id="KW-0472">Membrane</keyword>
<dbReference type="GO" id="GO:0017119">
    <property type="term" value="C:Golgi transport complex"/>
    <property type="evidence" value="ECO:0007669"/>
    <property type="project" value="InterPro"/>
</dbReference>
<name>A0A5C3LVY1_9AGAR</name>
<reference evidence="9 10" key="1">
    <citation type="journal article" date="2019" name="Nat. Ecol. Evol.">
        <title>Megaphylogeny resolves global patterns of mushroom evolution.</title>
        <authorList>
            <person name="Varga T."/>
            <person name="Krizsan K."/>
            <person name="Foldi C."/>
            <person name="Dima B."/>
            <person name="Sanchez-Garcia M."/>
            <person name="Sanchez-Ramirez S."/>
            <person name="Szollosi G.J."/>
            <person name="Szarkandi J.G."/>
            <person name="Papp V."/>
            <person name="Albert L."/>
            <person name="Andreopoulos W."/>
            <person name="Angelini C."/>
            <person name="Antonin V."/>
            <person name="Barry K.W."/>
            <person name="Bougher N.L."/>
            <person name="Buchanan P."/>
            <person name="Buyck B."/>
            <person name="Bense V."/>
            <person name="Catcheside P."/>
            <person name="Chovatia M."/>
            <person name="Cooper J."/>
            <person name="Damon W."/>
            <person name="Desjardin D."/>
            <person name="Finy P."/>
            <person name="Geml J."/>
            <person name="Haridas S."/>
            <person name="Hughes K."/>
            <person name="Justo A."/>
            <person name="Karasinski D."/>
            <person name="Kautmanova I."/>
            <person name="Kiss B."/>
            <person name="Kocsube S."/>
            <person name="Kotiranta H."/>
            <person name="LaButti K.M."/>
            <person name="Lechner B.E."/>
            <person name="Liimatainen K."/>
            <person name="Lipzen A."/>
            <person name="Lukacs Z."/>
            <person name="Mihaltcheva S."/>
            <person name="Morgado L.N."/>
            <person name="Niskanen T."/>
            <person name="Noordeloos M.E."/>
            <person name="Ohm R.A."/>
            <person name="Ortiz-Santana B."/>
            <person name="Ovrebo C."/>
            <person name="Racz N."/>
            <person name="Riley R."/>
            <person name="Savchenko A."/>
            <person name="Shiryaev A."/>
            <person name="Soop K."/>
            <person name="Spirin V."/>
            <person name="Szebenyi C."/>
            <person name="Tomsovsky M."/>
            <person name="Tulloss R.E."/>
            <person name="Uehling J."/>
            <person name="Grigoriev I.V."/>
            <person name="Vagvolgyi C."/>
            <person name="Papp T."/>
            <person name="Martin F.M."/>
            <person name="Miettinen O."/>
            <person name="Hibbett D.S."/>
            <person name="Nagy L.G."/>
        </authorList>
    </citation>
    <scope>NUCLEOTIDE SEQUENCE [LARGE SCALE GENOMIC DNA]</scope>
    <source>
        <strain evidence="9 10">CBS 166.37</strain>
    </source>
</reference>
<keyword evidence="6" id="KW-0333">Golgi apparatus</keyword>
<keyword evidence="4" id="KW-0813">Transport</keyword>
<feature type="compositionally biased region" description="Polar residues" evidence="8">
    <location>
        <begin position="31"/>
        <end position="50"/>
    </location>
</feature>
<evidence type="ECO:0000256" key="7">
    <source>
        <dbReference type="ARBA" id="ARBA00023136"/>
    </source>
</evidence>
<evidence type="ECO:0000256" key="6">
    <source>
        <dbReference type="ARBA" id="ARBA00023034"/>
    </source>
</evidence>
<accession>A0A5C3LVY1</accession>
<evidence type="ECO:0000256" key="2">
    <source>
        <dbReference type="ARBA" id="ARBA00006653"/>
    </source>
</evidence>
<evidence type="ECO:0000256" key="8">
    <source>
        <dbReference type="SAM" id="MobiDB-lite"/>
    </source>
</evidence>
<evidence type="ECO:0000313" key="10">
    <source>
        <dbReference type="Proteomes" id="UP000308652"/>
    </source>
</evidence>
<feature type="region of interest" description="Disordered" evidence="8">
    <location>
        <begin position="297"/>
        <end position="321"/>
    </location>
</feature>